<evidence type="ECO:0000256" key="6">
    <source>
        <dbReference type="ARBA" id="ARBA00023136"/>
    </source>
</evidence>
<dbReference type="Pfam" id="PF07690">
    <property type="entry name" value="MFS_1"/>
    <property type="match status" value="2"/>
</dbReference>
<dbReference type="InterPro" id="IPR020846">
    <property type="entry name" value="MFS_dom"/>
</dbReference>
<reference evidence="9" key="2">
    <citation type="submission" date="2020-02" db="EMBL/GenBank/DDBJ databases">
        <authorList>
            <person name="Gilchrist C.L.M."/>
            <person name="Chooi Y.-H."/>
        </authorList>
    </citation>
    <scope>NUCLEOTIDE SEQUENCE</scope>
    <source>
        <strain evidence="9">MST-FP2251</strain>
    </source>
</reference>
<dbReference type="AlphaFoldDB" id="A0AAD4CDE5"/>
<dbReference type="GO" id="GO:0016020">
    <property type="term" value="C:membrane"/>
    <property type="evidence" value="ECO:0007669"/>
    <property type="project" value="UniProtKB-SubCell"/>
</dbReference>
<name>A0AAD4CDE5_ASPNN</name>
<keyword evidence="6 7" id="KW-0472">Membrane</keyword>
<evidence type="ECO:0000256" key="7">
    <source>
        <dbReference type="SAM" id="Phobius"/>
    </source>
</evidence>
<feature type="transmembrane region" description="Helical" evidence="7">
    <location>
        <begin position="92"/>
        <end position="111"/>
    </location>
</feature>
<sequence>MEKGHQNEQKHEVPEKEGTLKAYLALLAGSLGLFISLGWVNCIALFQAQYEDNQLKDHSPSDVSWITSTEFFLMLFLSPVSGYLFDNFGPRVPIFIGGLLQVFGLMMTSLSTKYYQILLSQSIVAGSGTSLLMNPCMTAPMTYFRKRRALAGGLVVAGSSLGGVVFPLMVGNLLPQIGFAWTMRACAFFTLGLWAFVLLMISVNSRAHELPISIRDFQGNVYINGVQPDKYGRFNVMIVMVLFTSIIDMAVWLPGKSNTAIIVFAILFGVGQGACIGLLPVLSMNLSPSPSEIGFRLGAALAVAGIASLTGPPIAGAIAASSGGLYDNSFIFAGVSGVVSTAFMGLLRGRVVGWSILAKETYK</sequence>
<dbReference type="SUPFAM" id="SSF103473">
    <property type="entry name" value="MFS general substrate transporter"/>
    <property type="match status" value="1"/>
</dbReference>
<keyword evidence="3" id="KW-0813">Transport</keyword>
<feature type="transmembrane region" description="Helical" evidence="7">
    <location>
        <begin position="149"/>
        <end position="169"/>
    </location>
</feature>
<keyword evidence="5 7" id="KW-1133">Transmembrane helix</keyword>
<dbReference type="PROSITE" id="PS50850">
    <property type="entry name" value="MFS"/>
    <property type="match status" value="1"/>
</dbReference>
<comment type="similarity">
    <text evidence="2">Belongs to the major facilitator superfamily. Monocarboxylate porter (TC 2.A.1.13) family.</text>
</comment>
<gene>
    <name evidence="9" type="ORF">FE257_001805</name>
</gene>
<evidence type="ECO:0000259" key="8">
    <source>
        <dbReference type="PROSITE" id="PS50850"/>
    </source>
</evidence>
<dbReference type="GO" id="GO:0022857">
    <property type="term" value="F:transmembrane transporter activity"/>
    <property type="evidence" value="ECO:0007669"/>
    <property type="project" value="InterPro"/>
</dbReference>
<dbReference type="PANTHER" id="PTHR11360:SF224">
    <property type="entry name" value="MAJOR FACILITATOR SUPERFAMILY (MFS) PROFILE DOMAIN-CONTAINING PROTEIN-RELATED"/>
    <property type="match status" value="1"/>
</dbReference>
<feature type="transmembrane region" description="Helical" evidence="7">
    <location>
        <begin position="66"/>
        <end position="85"/>
    </location>
</feature>
<comment type="subcellular location">
    <subcellularLocation>
        <location evidence="1">Membrane</location>
        <topology evidence="1">Multi-pass membrane protein</topology>
    </subcellularLocation>
</comment>
<evidence type="ECO:0000256" key="5">
    <source>
        <dbReference type="ARBA" id="ARBA00022989"/>
    </source>
</evidence>
<dbReference type="Gene3D" id="1.20.1250.20">
    <property type="entry name" value="MFS general substrate transporter like domains"/>
    <property type="match status" value="2"/>
</dbReference>
<reference evidence="9" key="1">
    <citation type="journal article" date="2019" name="Beilstein J. Org. Chem.">
        <title>Nanangenines: drimane sesquiterpenoids as the dominant metabolite cohort of a novel Australian fungus, Aspergillus nanangensis.</title>
        <authorList>
            <person name="Lacey H.J."/>
            <person name="Gilchrist C.L.M."/>
            <person name="Crombie A."/>
            <person name="Kalaitzis J.A."/>
            <person name="Vuong D."/>
            <person name="Rutledge P.J."/>
            <person name="Turner P."/>
            <person name="Pitt J.I."/>
            <person name="Lacey E."/>
            <person name="Chooi Y.H."/>
            <person name="Piggott A.M."/>
        </authorList>
    </citation>
    <scope>NUCLEOTIDE SEQUENCE</scope>
    <source>
        <strain evidence="9">MST-FP2251</strain>
    </source>
</reference>
<keyword evidence="4 7" id="KW-0812">Transmembrane</keyword>
<feature type="transmembrane region" description="Helical" evidence="7">
    <location>
        <begin position="294"/>
        <end position="318"/>
    </location>
</feature>
<evidence type="ECO:0000256" key="1">
    <source>
        <dbReference type="ARBA" id="ARBA00004141"/>
    </source>
</evidence>
<proteinExistence type="inferred from homology"/>
<feature type="domain" description="Major facilitator superfamily (MFS) profile" evidence="8">
    <location>
        <begin position="18"/>
        <end position="363"/>
    </location>
</feature>
<feature type="transmembrane region" description="Helical" evidence="7">
    <location>
        <begin position="181"/>
        <end position="201"/>
    </location>
</feature>
<dbReference type="EMBL" id="VCAU01000123">
    <property type="protein sequence ID" value="KAF9884405.1"/>
    <property type="molecule type" value="Genomic_DNA"/>
</dbReference>
<feature type="transmembrane region" description="Helical" evidence="7">
    <location>
        <begin position="20"/>
        <end position="46"/>
    </location>
</feature>
<accession>A0AAD4CDE5</accession>
<keyword evidence="10" id="KW-1185">Reference proteome</keyword>
<evidence type="ECO:0000256" key="2">
    <source>
        <dbReference type="ARBA" id="ARBA00006727"/>
    </source>
</evidence>
<feature type="transmembrane region" description="Helical" evidence="7">
    <location>
        <begin position="330"/>
        <end position="347"/>
    </location>
</feature>
<evidence type="ECO:0000256" key="4">
    <source>
        <dbReference type="ARBA" id="ARBA00022692"/>
    </source>
</evidence>
<dbReference type="InterPro" id="IPR011701">
    <property type="entry name" value="MFS"/>
</dbReference>
<comment type="caution">
    <text evidence="9">The sequence shown here is derived from an EMBL/GenBank/DDBJ whole genome shotgun (WGS) entry which is preliminary data.</text>
</comment>
<feature type="transmembrane region" description="Helical" evidence="7">
    <location>
        <begin position="117"/>
        <end position="137"/>
    </location>
</feature>
<evidence type="ECO:0000256" key="3">
    <source>
        <dbReference type="ARBA" id="ARBA00022448"/>
    </source>
</evidence>
<dbReference type="PANTHER" id="PTHR11360">
    <property type="entry name" value="MONOCARBOXYLATE TRANSPORTER"/>
    <property type="match status" value="1"/>
</dbReference>
<organism evidence="9 10">
    <name type="scientific">Aspergillus nanangensis</name>
    <dbReference type="NCBI Taxonomy" id="2582783"/>
    <lineage>
        <taxon>Eukaryota</taxon>
        <taxon>Fungi</taxon>
        <taxon>Dikarya</taxon>
        <taxon>Ascomycota</taxon>
        <taxon>Pezizomycotina</taxon>
        <taxon>Eurotiomycetes</taxon>
        <taxon>Eurotiomycetidae</taxon>
        <taxon>Eurotiales</taxon>
        <taxon>Aspergillaceae</taxon>
        <taxon>Aspergillus</taxon>
        <taxon>Aspergillus subgen. Circumdati</taxon>
    </lineage>
</organism>
<feature type="transmembrane region" description="Helical" evidence="7">
    <location>
        <begin position="234"/>
        <end position="253"/>
    </location>
</feature>
<protein>
    <recommendedName>
        <fullName evidence="8">Major facilitator superfamily (MFS) profile domain-containing protein</fullName>
    </recommendedName>
</protein>
<evidence type="ECO:0000313" key="10">
    <source>
        <dbReference type="Proteomes" id="UP001194746"/>
    </source>
</evidence>
<feature type="transmembrane region" description="Helical" evidence="7">
    <location>
        <begin position="259"/>
        <end position="282"/>
    </location>
</feature>
<dbReference type="InterPro" id="IPR050327">
    <property type="entry name" value="Proton-linked_MCT"/>
</dbReference>
<dbReference type="InterPro" id="IPR036259">
    <property type="entry name" value="MFS_trans_sf"/>
</dbReference>
<evidence type="ECO:0000313" key="9">
    <source>
        <dbReference type="EMBL" id="KAF9884405.1"/>
    </source>
</evidence>
<dbReference type="Proteomes" id="UP001194746">
    <property type="component" value="Unassembled WGS sequence"/>
</dbReference>